<evidence type="ECO:0000313" key="1">
    <source>
        <dbReference type="EMBL" id="SYV97801.1"/>
    </source>
</evidence>
<sequence length="42" mass="4843">MYFGSPQDDNGVETLDNVIYKYVNAILQNFYKTLLKLEASIN</sequence>
<proteinExistence type="predicted"/>
<organism evidence="1 2">
    <name type="scientific">Mycoplasmopsis edwardii</name>
    <dbReference type="NCBI Taxonomy" id="53558"/>
    <lineage>
        <taxon>Bacteria</taxon>
        <taxon>Bacillati</taxon>
        <taxon>Mycoplasmatota</taxon>
        <taxon>Mycoplasmoidales</taxon>
        <taxon>Metamycoplasmataceae</taxon>
        <taxon>Mycoplasmopsis</taxon>
    </lineage>
</organism>
<dbReference type="Proteomes" id="UP000257559">
    <property type="component" value="Chromosome"/>
</dbReference>
<evidence type="ECO:0000313" key="2">
    <source>
        <dbReference type="Proteomes" id="UP000257559"/>
    </source>
</evidence>
<dbReference type="KEGG" id="medw:NCTC10132_01170"/>
<name>A0A3B0QDS1_9BACT</name>
<protein>
    <submittedName>
        <fullName evidence="1">Uncharacterized protein</fullName>
    </submittedName>
</protein>
<keyword evidence="2" id="KW-1185">Reference proteome</keyword>
<accession>A0A3B0QDS1</accession>
<reference evidence="2" key="1">
    <citation type="submission" date="2018-06" db="EMBL/GenBank/DDBJ databases">
        <authorList>
            <consortium name="Pathogen Informatics"/>
        </authorList>
    </citation>
    <scope>NUCLEOTIDE SEQUENCE [LARGE SCALE GENOMIC DNA]</scope>
    <source>
        <strain evidence="2">NCTC10132</strain>
    </source>
</reference>
<dbReference type="AlphaFoldDB" id="A0A3B0QDS1"/>
<gene>
    <name evidence="1" type="ORF">NCTC10132_01170</name>
</gene>
<dbReference type="EMBL" id="LS991951">
    <property type="protein sequence ID" value="SYV97801.1"/>
    <property type="molecule type" value="Genomic_DNA"/>
</dbReference>